<sequence>MNKAYKHIYKEGVGWVAVSESSSGRSKMSKGSVAVGLGFVQTLKTSFSSTLSSLKSLSFVAALALGISTLPATTYADGFYSDGTTTGMNTTTNKQIALNRNNVGIVTGAGNDTTGAKNTAIGANSGQSVSGNYNNAIGENAGQNVGGSNNTAIGRNAGKNVTSSYNIAIGENAGTGVQTTDTISIGRNSVINGTNSIALGSGARTGKIADTANINKQNKIITDTNAAIAALDKNAADYATKKAELEAVKKTANDELKNIYKASANTVAIGTSARSEVEGGVALGFNSVSSVGKGQVGYDPSKKLTDAQKASGIWTSRQGAVDVGSRQITQLSAGTKDNDAVNVAQLKAAQTKFVSVNSASGGNVNNDGAKGLNSVAIGVSANALGDNSLANGYAAKIGSQADEKEYTTQNKIIADAQKAIESLDKTTADYKDKKAEQDAIIKAANTKLKEIYATNKNALALGVNARTQAVDTLALGTNTRALVEGGIALGSGSLANREKGEIGYDGSGKASTWLRSTEVFTSRNAAFAIGTDSSTRQIIGVAAGSKDTDAVNVGQLKAAQTRFVGVNGTTNNSNYENDGARGTYSIAIGANAKTYDKATDTLYTAEVNKIKAAQTAISKLDRKATDYKTKLKEQNDIIDAARKEITTLDANSERAIALGALATTGAKYAVAIGNNSLADSESATALGNGAKALKENATALGKEAKALEENSVAIGNASNAIGLDSIAIGNSSVANEKAVAISGSASKGGVAIGRGAYARLMPESEDKMLSFGKEQIAGVAIGYGTITRAGAVDIGQRDYRGLIGDADYTGKRIEDIQNSIGTTTVGANSFNSGMFASINGSYSSISKLDQKPTSSLINRLYNLSIAGQGLGATISGSLNSIENRNENKKYSGIGNSIVGFVNKTHLSNASVIIGTANEITNSYLDVDNNPPIDDLTSASSAKDLQDKLMKYAQSEKLGSVLVMGGSNKSDSALFSQVQGVGNILNGKGSTKNLKFNKDGIYPGYSTFNYINGFENTANDVNRLVSIGTNNKITNADNNFVLGNNYNLAGTETARAENNVIIGFNSKKDNGNLSESLKNSIGIGTDVKLGAENTIAIGTGAQATAKNAISIGTGNIVSGANSGAFGDPSIINAANSYSVGNNNAIGKTSENVFVLGNNVVLGGTKDALGKFTDGDSVSGAVALGNKTNVTVADGVALGSGSVASVDKGVVGYDVATKKASTYESATWKSTHSAVSIGKADGTITRQITGVAAGFNDTDAVNVAQLKALNTSISTAVESSKIHYVSIKEGATEKDKNYDNNGATGEGAIAIGSAAMVNGDYSVAVGSNAGYKSEEGKYNNYFGGYAGSQAKGNNNTYIGDHAGFKSDSSVVDVTNKQTRTGYSVAIGDSAGQEAIGNSNTFVGSIAGYKVNGFRNTSLGYNAGASTTGNNNLALGNEAGILTTGGSNIAQGFQAGKNTKGNMNFASGYQAGVYTEGDGNIALGVYAGIDIKLNPDGKAVITNGNETILDETKKVKGNYNTAIGFASGSAVTANYNTAIGFASGIASGLSLSEKGEVKDGKNIALGFGTGNLVKSANNLAIGVNAGVNVNTKGTVTSGNHIAIGVGAGSNLLSGNDSVSIGTNAGIGMILGQRNVAIGYGAGSNLSSRKQGVQGTDNTAVGGSAGQGVVGGNNSAFGASAGLDVIGDRNSAFGTSAGFGVTGSNSTAIGRYAGSNVVGSSNIAIGEFAGRGFTTNRLSANEAISIGKNATAKGNLTIAFGKGAIAGAYDENIVNGYNNEIVAAKIAINGLDKTAADYSAKLREQNDKIKKATDELNKLLAENSNAIAIGTGAQATAENSISIGTGNKVSGKNSGAFGDPNEVSGTGSYAIGNNNTIKANDAFVLGSGVTNEVEGSVVLGNGSTVEKAVATKSVTINGKTYNFAGANPVSTVSVGSSGKERTITNVAAGRISASSTDAINGSQLYATNLAIASISATANTNITNLENKVNAGFNIQTDSSTTENIAMGDTVTINGDSKNIKVTNDGKKIKVSLAKNITEIASLTTTAGIVLDNGGIKLNNDGKGNKKITGLADGEKPNDAVNYSQLQEVKNQIGTSSTAVATNPVSVKTAPTAKGDDSLAVGMGAKTTNNNSVALGTNATSSGKNSVALGAGSNDGGRANTVSVGSAGKERTISNVAAGVYGTDAVNLNQLNAGLQNVYNQIGEYQDEARAGTASAIALGSLGQATIPGKGMFGVGGGSYQGQSAVSVGVSKMSDDGKWVFKAGASYDSQRNIGTGASINFHF</sequence>
<evidence type="ECO:0000256" key="11">
    <source>
        <dbReference type="SAM" id="Coils"/>
    </source>
</evidence>
<keyword evidence="6" id="KW-0812">Transmembrane</keyword>
<feature type="domain" description="Trimeric autotransporter adhesin YadA-like head" evidence="13">
    <location>
        <begin position="1301"/>
        <end position="1327"/>
    </location>
</feature>
<keyword evidence="16" id="KW-1185">Reference proteome</keyword>
<dbReference type="Proteomes" id="UP000069632">
    <property type="component" value="Unassembled WGS sequence"/>
</dbReference>
<protein>
    <submittedName>
        <fullName evidence="15">Outer membrane protein</fullName>
    </submittedName>
</protein>
<feature type="coiled-coil region" evidence="11">
    <location>
        <begin position="1784"/>
        <end position="1825"/>
    </location>
</feature>
<keyword evidence="10" id="KW-0998">Cell outer membrane</keyword>
<feature type="coiled-coil region" evidence="11">
    <location>
        <begin position="228"/>
        <end position="262"/>
    </location>
</feature>
<dbReference type="Pfam" id="PF03895">
    <property type="entry name" value="YadA_anchor"/>
    <property type="match status" value="1"/>
</dbReference>
<evidence type="ECO:0000256" key="7">
    <source>
        <dbReference type="ARBA" id="ARBA00022729"/>
    </source>
</evidence>
<feature type="domain" description="Trimeric autotransporter adhesin YadA-like head" evidence="13">
    <location>
        <begin position="709"/>
        <end position="732"/>
    </location>
</feature>
<dbReference type="GO" id="GO:0009279">
    <property type="term" value="C:cell outer membrane"/>
    <property type="evidence" value="ECO:0007669"/>
    <property type="project" value="UniProtKB-SubCell"/>
</dbReference>
<evidence type="ECO:0000256" key="2">
    <source>
        <dbReference type="ARBA" id="ARBA00004442"/>
    </source>
</evidence>
<feature type="domain" description="Trimeric autotransporter adhesin YadA-like stalk" evidence="14">
    <location>
        <begin position="537"/>
        <end position="576"/>
    </location>
</feature>
<dbReference type="SUPFAM" id="SSF101967">
    <property type="entry name" value="Adhesin YadA, collagen-binding domain"/>
    <property type="match status" value="7"/>
</dbReference>
<feature type="domain" description="Trimeric autotransporter adhesin YadA-like stalk" evidence="14">
    <location>
        <begin position="1245"/>
        <end position="1277"/>
    </location>
</feature>
<evidence type="ECO:0000313" key="16">
    <source>
        <dbReference type="Proteomes" id="UP000069632"/>
    </source>
</evidence>
<keyword evidence="8" id="KW-0653">Protein transport</keyword>
<comment type="subcellular location">
    <subcellularLocation>
        <location evidence="2">Cell outer membrane</location>
    </subcellularLocation>
    <subcellularLocation>
        <location evidence="1">Cell surface</location>
    </subcellularLocation>
</comment>
<keyword evidence="9" id="KW-0472">Membrane</keyword>
<dbReference type="RefSeq" id="WP_075540244.1">
    <property type="nucleotide sequence ID" value="NZ_CP053844.1"/>
</dbReference>
<reference evidence="15 16" key="1">
    <citation type="submission" date="2016-02" db="EMBL/GenBank/DDBJ databases">
        <authorList>
            <consortium name="Pathogen Informatics"/>
        </authorList>
    </citation>
    <scope>NUCLEOTIDE SEQUENCE [LARGE SCALE GENOMIC DNA]</scope>
    <source>
        <strain evidence="15 16">RC20</strain>
    </source>
</reference>
<feature type="domain" description="Trimeric autotransporter adhesin YadA-like stalk" evidence="14">
    <location>
        <begin position="327"/>
        <end position="367"/>
    </location>
</feature>
<feature type="domain" description="Trimeric autotransporter adhesin YadA-like head" evidence="13">
    <location>
        <begin position="180"/>
        <end position="203"/>
    </location>
</feature>
<keyword evidence="4" id="KW-0813">Transport</keyword>
<keyword evidence="7" id="KW-0732">Signal</keyword>
<dbReference type="Pfam" id="PF05658">
    <property type="entry name" value="YadA_head"/>
    <property type="match status" value="12"/>
</dbReference>
<evidence type="ECO:0000259" key="13">
    <source>
        <dbReference type="Pfam" id="PF05658"/>
    </source>
</evidence>
<dbReference type="Gene3D" id="1.20.5.170">
    <property type="match status" value="1"/>
</dbReference>
<evidence type="ECO:0000256" key="4">
    <source>
        <dbReference type="ARBA" id="ARBA00022448"/>
    </source>
</evidence>
<dbReference type="InterPro" id="IPR005594">
    <property type="entry name" value="YadA_C"/>
</dbReference>
<evidence type="ECO:0000256" key="6">
    <source>
        <dbReference type="ARBA" id="ARBA00022692"/>
    </source>
</evidence>
<feature type="domain" description="Trimeric autotransporter adhesin YadA-like head" evidence="13">
    <location>
        <begin position="1091"/>
        <end position="1113"/>
    </location>
</feature>
<dbReference type="InterPro" id="IPR045584">
    <property type="entry name" value="Pilin-like"/>
</dbReference>
<organism evidence="15 16">
    <name type="scientific">Campylobacter geochelonis</name>
    <dbReference type="NCBI Taxonomy" id="1780362"/>
    <lineage>
        <taxon>Bacteria</taxon>
        <taxon>Pseudomonadati</taxon>
        <taxon>Campylobacterota</taxon>
        <taxon>Epsilonproteobacteria</taxon>
        <taxon>Campylobacterales</taxon>
        <taxon>Campylobacteraceae</taxon>
        <taxon>Campylobacter</taxon>
    </lineage>
</organism>
<comment type="similarity">
    <text evidence="3">Belongs to the autotransporter-2 (AT-2) (TC 1.B.40) family.</text>
</comment>
<dbReference type="Gene3D" id="6.10.250.2120">
    <property type="match status" value="1"/>
</dbReference>
<feature type="domain" description="Trimeric autotransporter adhesin YadA-like head" evidence="13">
    <location>
        <begin position="650"/>
        <end position="676"/>
    </location>
</feature>
<evidence type="ECO:0000259" key="12">
    <source>
        <dbReference type="Pfam" id="PF03895"/>
    </source>
</evidence>
<feature type="domain" description="Trimeric autotransporter adhesin YadA-like head" evidence="13">
    <location>
        <begin position="453"/>
        <end position="479"/>
    </location>
</feature>
<evidence type="ECO:0000256" key="3">
    <source>
        <dbReference type="ARBA" id="ARBA00005848"/>
    </source>
</evidence>
<evidence type="ECO:0000256" key="8">
    <source>
        <dbReference type="ARBA" id="ARBA00022927"/>
    </source>
</evidence>
<dbReference type="SUPFAM" id="SSF54523">
    <property type="entry name" value="Pili subunits"/>
    <property type="match status" value="1"/>
</dbReference>
<feature type="domain" description="Trimeric autotransporter adhesin YadA-like head" evidence="13">
    <location>
        <begin position="580"/>
        <end position="594"/>
    </location>
</feature>
<evidence type="ECO:0000256" key="10">
    <source>
        <dbReference type="ARBA" id="ARBA00023237"/>
    </source>
</evidence>
<feature type="domain" description="Trimeric autotransporter adhesin YadA-like head" evidence="13">
    <location>
        <begin position="265"/>
        <end position="287"/>
    </location>
</feature>
<evidence type="ECO:0000256" key="5">
    <source>
        <dbReference type="ARBA" id="ARBA00022452"/>
    </source>
</evidence>
<dbReference type="EMBL" id="FIZP01000004">
    <property type="protein sequence ID" value="CZE47882.1"/>
    <property type="molecule type" value="Genomic_DNA"/>
</dbReference>
<dbReference type="GO" id="GO:0015031">
    <property type="term" value="P:protein transport"/>
    <property type="evidence" value="ECO:0007669"/>
    <property type="project" value="UniProtKB-KW"/>
</dbReference>
<dbReference type="Gene3D" id="3.30.1300.30">
    <property type="entry name" value="GSPII I/J protein-like"/>
    <property type="match status" value="1"/>
</dbReference>
<dbReference type="Pfam" id="PF05662">
    <property type="entry name" value="YadA_stalk"/>
    <property type="match status" value="6"/>
</dbReference>
<evidence type="ECO:0000256" key="9">
    <source>
        <dbReference type="ARBA" id="ARBA00023136"/>
    </source>
</evidence>
<gene>
    <name evidence="15" type="primary">yadA_1</name>
    <name evidence="15" type="ORF">ERS672216_01117</name>
</gene>
<feature type="domain" description="Trimeric autotransporter adhesin YadA-like head" evidence="13">
    <location>
        <begin position="369"/>
        <end position="394"/>
    </location>
</feature>
<feature type="domain" description="Trimeric autotransporter adhesin YadA-like stalk" evidence="14">
    <location>
        <begin position="1939"/>
        <end position="1979"/>
    </location>
</feature>
<proteinExistence type="inferred from homology"/>
<evidence type="ECO:0000259" key="14">
    <source>
        <dbReference type="Pfam" id="PF05662"/>
    </source>
</evidence>
<accession>A0A128EHQ0</accession>
<evidence type="ECO:0000256" key="1">
    <source>
        <dbReference type="ARBA" id="ARBA00004241"/>
    </source>
</evidence>
<dbReference type="OrthoDB" id="1631723at2"/>
<evidence type="ECO:0000313" key="15">
    <source>
        <dbReference type="EMBL" id="CZE47882.1"/>
    </source>
</evidence>
<feature type="domain" description="Trimeric autotransporter adhesin YadA-like stalk" evidence="14">
    <location>
        <begin position="2169"/>
        <end position="2207"/>
    </location>
</feature>
<feature type="domain" description="Trimeric autotransporter adhesin YadA-like head" evidence="13">
    <location>
        <begin position="1817"/>
        <end position="1842"/>
    </location>
</feature>
<name>A0A128EHQ0_9BACT</name>
<dbReference type="Gene3D" id="2.150.10.10">
    <property type="entry name" value="Serralysin-like metalloprotease, C-terminal"/>
    <property type="match status" value="8"/>
</dbReference>
<dbReference type="InterPro" id="IPR011049">
    <property type="entry name" value="Serralysin-like_metalloprot_C"/>
</dbReference>
<feature type="domain" description="Trimeric autotransporter adhesin YadA-like head" evidence="13">
    <location>
        <begin position="680"/>
        <end position="704"/>
    </location>
</feature>
<feature type="domain" description="Trimeric autotransporter adhesin YadA-like head" evidence="13">
    <location>
        <begin position="2125"/>
        <end position="2149"/>
    </location>
</feature>
<feature type="coiled-coil region" evidence="11">
    <location>
        <begin position="610"/>
        <end position="651"/>
    </location>
</feature>
<keyword evidence="11" id="KW-0175">Coiled coil</keyword>
<feature type="domain" description="Trimeric autotransporter adhesin YadA-like C-terminal membrane anchor" evidence="12">
    <location>
        <begin position="2220"/>
        <end position="2279"/>
    </location>
</feature>
<dbReference type="CDD" id="cd12820">
    <property type="entry name" value="LbR_YadA-like"/>
    <property type="match status" value="2"/>
</dbReference>
<dbReference type="GO" id="GO:0009986">
    <property type="term" value="C:cell surface"/>
    <property type="evidence" value="ECO:0007669"/>
    <property type="project" value="UniProtKB-SubCell"/>
</dbReference>
<keyword evidence="5" id="KW-1134">Transmembrane beta strand</keyword>
<dbReference type="InterPro" id="IPR008635">
    <property type="entry name" value="Coiled_stalk_dom"/>
</dbReference>
<feature type="domain" description="Trimeric autotransporter adhesin YadA-like stalk" evidence="14">
    <location>
        <begin position="2063"/>
        <end position="2102"/>
    </location>
</feature>
<dbReference type="InterPro" id="IPR008640">
    <property type="entry name" value="Adhesin_Head_dom"/>
</dbReference>